<organism evidence="8">
    <name type="scientific">Drosophila rhopaloa</name>
    <name type="common">Fruit fly</name>
    <dbReference type="NCBI Taxonomy" id="1041015"/>
    <lineage>
        <taxon>Eukaryota</taxon>
        <taxon>Metazoa</taxon>
        <taxon>Ecdysozoa</taxon>
        <taxon>Arthropoda</taxon>
        <taxon>Hexapoda</taxon>
        <taxon>Insecta</taxon>
        <taxon>Pterygota</taxon>
        <taxon>Neoptera</taxon>
        <taxon>Endopterygota</taxon>
        <taxon>Diptera</taxon>
        <taxon>Brachycera</taxon>
        <taxon>Muscomorpha</taxon>
        <taxon>Ephydroidea</taxon>
        <taxon>Drosophilidae</taxon>
        <taxon>Drosophila</taxon>
        <taxon>Sophophora</taxon>
    </lineage>
</organism>
<feature type="compositionally biased region" description="Basic and acidic residues" evidence="6">
    <location>
        <begin position="846"/>
        <end position="857"/>
    </location>
</feature>
<keyword evidence="5" id="KW-0407">Ion channel</keyword>
<feature type="transmembrane region" description="Helical" evidence="7">
    <location>
        <begin position="685"/>
        <end position="703"/>
    </location>
</feature>
<keyword evidence="1" id="KW-0813">Transport</keyword>
<keyword evidence="3" id="KW-0040">ANK repeat</keyword>
<keyword evidence="4" id="KW-0406">Ion transport</keyword>
<evidence type="ECO:0000256" key="3">
    <source>
        <dbReference type="ARBA" id="ARBA00023043"/>
    </source>
</evidence>
<dbReference type="SUPFAM" id="SSF48403">
    <property type="entry name" value="Ankyrin repeat"/>
    <property type="match status" value="2"/>
</dbReference>
<feature type="compositionally biased region" description="Basic and acidic residues" evidence="6">
    <location>
        <begin position="864"/>
        <end position="910"/>
    </location>
</feature>
<evidence type="ECO:0000256" key="2">
    <source>
        <dbReference type="ARBA" id="ARBA00022737"/>
    </source>
</evidence>
<keyword evidence="7" id="KW-1133">Transmembrane helix</keyword>
<evidence type="ECO:0000313" key="8">
    <source>
        <dbReference type="RefSeq" id="XP_016971449.1"/>
    </source>
</evidence>
<proteinExistence type="predicted"/>
<keyword evidence="7" id="KW-0812">Transmembrane</keyword>
<name>A0A6P4E4U5_DRORH</name>
<dbReference type="AlphaFoldDB" id="A0A6P4E4U5"/>
<dbReference type="GO" id="GO:0022857">
    <property type="term" value="F:transmembrane transporter activity"/>
    <property type="evidence" value="ECO:0007669"/>
    <property type="project" value="TreeGrafter"/>
</dbReference>
<keyword evidence="7" id="KW-0472">Membrane</keyword>
<evidence type="ECO:0000256" key="7">
    <source>
        <dbReference type="SAM" id="Phobius"/>
    </source>
</evidence>
<dbReference type="PANTHER" id="PTHR47143">
    <property type="entry name" value="TRANSIENT RECEPTOR POTENTIAL CATION CHANNEL PROTEIN PAINLESS"/>
    <property type="match status" value="1"/>
</dbReference>
<dbReference type="PANTHER" id="PTHR47143:SF4">
    <property type="entry name" value="TRANSIENT RECEPTOR POTENTIAL CATION CHANNEL PROTEIN PAINLESS"/>
    <property type="match status" value="1"/>
</dbReference>
<feature type="transmembrane region" description="Helical" evidence="7">
    <location>
        <begin position="577"/>
        <end position="600"/>
    </location>
</feature>
<keyword evidence="2" id="KW-0677">Repeat</keyword>
<evidence type="ECO:0000256" key="6">
    <source>
        <dbReference type="SAM" id="MobiDB-lite"/>
    </source>
</evidence>
<dbReference type="Gene3D" id="1.25.40.20">
    <property type="entry name" value="Ankyrin repeat-containing domain"/>
    <property type="match status" value="2"/>
</dbReference>
<feature type="transmembrane region" description="Helical" evidence="7">
    <location>
        <begin position="520"/>
        <end position="540"/>
    </location>
</feature>
<gene>
    <name evidence="8" type="primary">LOC108039054</name>
</gene>
<feature type="transmembrane region" description="Helical" evidence="7">
    <location>
        <begin position="486"/>
        <end position="508"/>
    </location>
</feature>
<sequence length="955" mass="109795">MYAENCGFIDSQAQLKDALFNQDIRLFVAALHSGADANLREWSSFHGVFTSIYQMALYTPGCRDFIKACIEHGNKGEPIDVRLTWEAARFAAESRDPENLKAILKHNVDVNKMYKKLTPLNSLAKNLSEENASAVLSCMKLLLDKGASPNIPDEREFTPLQNVLRKRMARAQKEELVKLFLSQPELDIDSYRNGEVRRLLQTQFPELTLPEVRQRLDIDEKRLLRTLTGGDEVLFEQQFAEYLQSHRVMAINDLNDLLTESIELGMQRALEAILSSGLERGNETDLVKYAIVKGNWEALGRMLDDPNLHIAPNCQCICMNSAIDFIAWTFNDLKYQRCFTLLLNSNRFDINEADVNSDVPLSYASKSSSMWAMKKLLEHGAYIGSKNPSGTLAIKDISPEVLKEHFDSCITTNGKDHSDLDFEVIIDYKNLIPDPTQVSSTSGFSKQLQIEMAPFALMAETKEMEHLLQHPLISSFLCLKWRRLSMIFHLDLLLYFLFSFFLITYSLLKLHAIDDTFLVLFWRVSSWVGIIIRGVFRFFVVPIQKLKSTTKIVEGAHIILSIYTCMEFDSDKETQRVLATLNILLVFMVFCVLVGSQPVLSIATHMFKLREVLSSFLKSFSFYSIFLLATSLCSYIIFGNSTPDSGVAKDQNEGINVSNPICLLINTIFKKITVSNITFTSTNHYLIFLIFVLFMTIVIYNLLHHLVANNTPEIMALADLKGSISRTLLMSRYEQVLTTGFFKSNHVLQAICQRWVGIGRDPISILPNDGNKVLRPQPNTFEMWTSKDNQFSSHNLKSADLREREPSTILPCCWPVPSGNCSQMDDRTVKLALAVIVENNRMAQQRKQEEIEKRQQSDQEEIEEKNKRKIEERKKDEQSKHEEVRKEQQRKQEEINKEQQRKQEEIKEEQQSMLKEIKEWQMRRREDMNDSRLKLIETMLEELVRLLKERIDGGS</sequence>
<accession>A0A6P4E4U5</accession>
<dbReference type="InterPro" id="IPR036770">
    <property type="entry name" value="Ankyrin_rpt-contain_sf"/>
</dbReference>
<dbReference type="InterPro" id="IPR052076">
    <property type="entry name" value="TRP_cation_channel"/>
</dbReference>
<protein>
    <submittedName>
        <fullName evidence="8">Transient receptor potential cation channel protein painless-like</fullName>
    </submittedName>
</protein>
<evidence type="ECO:0000256" key="1">
    <source>
        <dbReference type="ARBA" id="ARBA00022448"/>
    </source>
</evidence>
<reference evidence="8" key="1">
    <citation type="submission" date="2025-08" db="UniProtKB">
        <authorList>
            <consortium name="RefSeq"/>
        </authorList>
    </citation>
    <scope>IDENTIFICATION</scope>
</reference>
<dbReference type="RefSeq" id="XP_016971449.1">
    <property type="nucleotide sequence ID" value="XM_017115960.1"/>
</dbReference>
<dbReference type="GO" id="GO:0034220">
    <property type="term" value="P:monoatomic ion transmembrane transport"/>
    <property type="evidence" value="ECO:0007669"/>
    <property type="project" value="UniProtKB-KW"/>
</dbReference>
<evidence type="ECO:0000256" key="5">
    <source>
        <dbReference type="ARBA" id="ARBA00023303"/>
    </source>
</evidence>
<dbReference type="GO" id="GO:1902495">
    <property type="term" value="C:transmembrane transporter complex"/>
    <property type="evidence" value="ECO:0007669"/>
    <property type="project" value="TreeGrafter"/>
</dbReference>
<evidence type="ECO:0000256" key="4">
    <source>
        <dbReference type="ARBA" id="ARBA00023065"/>
    </source>
</evidence>
<feature type="region of interest" description="Disordered" evidence="6">
    <location>
        <begin position="843"/>
        <end position="910"/>
    </location>
</feature>
<feature type="transmembrane region" description="Helical" evidence="7">
    <location>
        <begin position="620"/>
        <end position="638"/>
    </location>
</feature>
<dbReference type="OrthoDB" id="2157354at2759"/>